<organism evidence="1 2">
    <name type="scientific">Elysia crispata</name>
    <name type="common">lettuce slug</name>
    <dbReference type="NCBI Taxonomy" id="231223"/>
    <lineage>
        <taxon>Eukaryota</taxon>
        <taxon>Metazoa</taxon>
        <taxon>Spiralia</taxon>
        <taxon>Lophotrochozoa</taxon>
        <taxon>Mollusca</taxon>
        <taxon>Gastropoda</taxon>
        <taxon>Heterobranchia</taxon>
        <taxon>Euthyneura</taxon>
        <taxon>Panpulmonata</taxon>
        <taxon>Sacoglossa</taxon>
        <taxon>Placobranchoidea</taxon>
        <taxon>Plakobranchidae</taxon>
        <taxon>Elysia</taxon>
    </lineage>
</organism>
<accession>A0AAE1ADL8</accession>
<name>A0AAE1ADL8_9GAST</name>
<comment type="caution">
    <text evidence="1">The sequence shown here is derived from an EMBL/GenBank/DDBJ whole genome shotgun (WGS) entry which is preliminary data.</text>
</comment>
<evidence type="ECO:0000313" key="1">
    <source>
        <dbReference type="EMBL" id="KAK3784737.1"/>
    </source>
</evidence>
<evidence type="ECO:0000313" key="2">
    <source>
        <dbReference type="Proteomes" id="UP001283361"/>
    </source>
</evidence>
<protein>
    <submittedName>
        <fullName evidence="1">Uncharacterized protein</fullName>
    </submittedName>
</protein>
<gene>
    <name evidence="1" type="ORF">RRG08_032190</name>
</gene>
<dbReference type="AlphaFoldDB" id="A0AAE1ADL8"/>
<reference evidence="1" key="1">
    <citation type="journal article" date="2023" name="G3 (Bethesda)">
        <title>A reference genome for the long-term kleptoplast-retaining sea slug Elysia crispata morphotype clarki.</title>
        <authorList>
            <person name="Eastman K.E."/>
            <person name="Pendleton A.L."/>
            <person name="Shaikh M.A."/>
            <person name="Suttiyut T."/>
            <person name="Ogas R."/>
            <person name="Tomko P."/>
            <person name="Gavelis G."/>
            <person name="Widhalm J.R."/>
            <person name="Wisecaver J.H."/>
        </authorList>
    </citation>
    <scope>NUCLEOTIDE SEQUENCE</scope>
    <source>
        <strain evidence="1">ECLA1</strain>
    </source>
</reference>
<keyword evidence="2" id="KW-1185">Reference proteome</keyword>
<dbReference type="EMBL" id="JAWDGP010002216">
    <property type="protein sequence ID" value="KAK3784737.1"/>
    <property type="molecule type" value="Genomic_DNA"/>
</dbReference>
<sequence length="102" mass="11521">MIQENSAEAIHEQELKTTRHLGSSMSCLPKAKCLPRSILRGLGLDTVTRESFRRVTAVSSRPGWDCFPKHYVPSQYYLQAPAQPRLPWDISHRQTGKQGSEA</sequence>
<proteinExistence type="predicted"/>
<dbReference type="Proteomes" id="UP001283361">
    <property type="component" value="Unassembled WGS sequence"/>
</dbReference>